<organism evidence="2 3">
    <name type="scientific">Actinomycetospora flava</name>
    <dbReference type="NCBI Taxonomy" id="3129232"/>
    <lineage>
        <taxon>Bacteria</taxon>
        <taxon>Bacillati</taxon>
        <taxon>Actinomycetota</taxon>
        <taxon>Actinomycetes</taxon>
        <taxon>Pseudonocardiales</taxon>
        <taxon>Pseudonocardiaceae</taxon>
        <taxon>Actinomycetospora</taxon>
    </lineage>
</organism>
<proteinExistence type="predicted"/>
<protein>
    <submittedName>
        <fullName evidence="2">Uncharacterized protein</fullName>
    </submittedName>
</protein>
<dbReference type="EMBL" id="JBBEGM010000003">
    <property type="protein sequence ID" value="MEJ2861457.1"/>
    <property type="molecule type" value="Genomic_DNA"/>
</dbReference>
<dbReference type="Proteomes" id="UP001369736">
    <property type="component" value="Unassembled WGS sequence"/>
</dbReference>
<accession>A0ABU8M4C5</accession>
<comment type="caution">
    <text evidence="2">The sequence shown here is derived from an EMBL/GenBank/DDBJ whole genome shotgun (WGS) entry which is preliminary data.</text>
</comment>
<name>A0ABU8M4C5_9PSEU</name>
<dbReference type="RefSeq" id="WP_337702154.1">
    <property type="nucleotide sequence ID" value="NZ_JBBEGM010000003.1"/>
</dbReference>
<gene>
    <name evidence="2" type="ORF">WCD58_09840</name>
</gene>
<reference evidence="2 3" key="1">
    <citation type="submission" date="2024-03" db="EMBL/GenBank/DDBJ databases">
        <title>Actinomycetospora sp. OC33-EN07, a novel actinomycete isolated from wild orchid (Aerides multiflora).</title>
        <authorList>
            <person name="Suriyachadkun C."/>
        </authorList>
    </citation>
    <scope>NUCLEOTIDE SEQUENCE [LARGE SCALE GENOMIC DNA]</scope>
    <source>
        <strain evidence="2 3">OC33-EN07</strain>
    </source>
</reference>
<feature type="region of interest" description="Disordered" evidence="1">
    <location>
        <begin position="118"/>
        <end position="147"/>
    </location>
</feature>
<keyword evidence="3" id="KW-1185">Reference proteome</keyword>
<evidence type="ECO:0000313" key="3">
    <source>
        <dbReference type="Proteomes" id="UP001369736"/>
    </source>
</evidence>
<feature type="compositionally biased region" description="Low complexity" evidence="1">
    <location>
        <begin position="129"/>
        <end position="147"/>
    </location>
</feature>
<sequence>MPQNFKIDQAATFESLLFLSCEPKTAFGDNYRQETTKDGLPKWQFQLAARFRQFGRATNEIINVGIVAEQDPGEDLMPATPVQLVGFEIGVMDKRNRDGEPVGAQVWYRCEEVRPLTATGPARSGKQPANAGSSASTSEAATSGATS</sequence>
<evidence type="ECO:0000256" key="1">
    <source>
        <dbReference type="SAM" id="MobiDB-lite"/>
    </source>
</evidence>
<evidence type="ECO:0000313" key="2">
    <source>
        <dbReference type="EMBL" id="MEJ2861457.1"/>
    </source>
</evidence>